<dbReference type="InterPro" id="IPR052356">
    <property type="entry name" value="Thiol_S-MT"/>
</dbReference>
<name>A0A7R9A571_9CRUS</name>
<gene>
    <name evidence="3" type="ORF">DSTB1V02_LOCUS8492</name>
</gene>
<dbReference type="SUPFAM" id="SSF53335">
    <property type="entry name" value="S-adenosyl-L-methionine-dependent methyltransferases"/>
    <property type="match status" value="2"/>
</dbReference>
<evidence type="ECO:0000259" key="2">
    <source>
        <dbReference type="Pfam" id="PF08241"/>
    </source>
</evidence>
<dbReference type="PANTHER" id="PTHR45036">
    <property type="entry name" value="METHYLTRANSFERASE LIKE 7B"/>
    <property type="match status" value="1"/>
</dbReference>
<dbReference type="AlphaFoldDB" id="A0A7R9A571"/>
<dbReference type="PANTHER" id="PTHR45036:SF1">
    <property type="entry name" value="METHYLTRANSFERASE LIKE 7A"/>
    <property type="match status" value="1"/>
</dbReference>
<evidence type="ECO:0000313" key="4">
    <source>
        <dbReference type="Proteomes" id="UP000677054"/>
    </source>
</evidence>
<keyword evidence="1" id="KW-0472">Membrane</keyword>
<dbReference type="EMBL" id="LR901467">
    <property type="protein sequence ID" value="CAD7248682.1"/>
    <property type="molecule type" value="Genomic_DNA"/>
</dbReference>
<dbReference type="Proteomes" id="UP000677054">
    <property type="component" value="Unassembled WGS sequence"/>
</dbReference>
<organism evidence="3">
    <name type="scientific">Darwinula stevensoni</name>
    <dbReference type="NCBI Taxonomy" id="69355"/>
    <lineage>
        <taxon>Eukaryota</taxon>
        <taxon>Metazoa</taxon>
        <taxon>Ecdysozoa</taxon>
        <taxon>Arthropoda</taxon>
        <taxon>Crustacea</taxon>
        <taxon>Oligostraca</taxon>
        <taxon>Ostracoda</taxon>
        <taxon>Podocopa</taxon>
        <taxon>Podocopida</taxon>
        <taxon>Darwinulocopina</taxon>
        <taxon>Darwinuloidea</taxon>
        <taxon>Darwinulidae</taxon>
        <taxon>Darwinula</taxon>
    </lineage>
</organism>
<dbReference type="OrthoDB" id="416496at2759"/>
<keyword evidence="1" id="KW-0812">Transmembrane</keyword>
<accession>A0A7R9A571</accession>
<feature type="domain" description="Methyltransferase type 11" evidence="2">
    <location>
        <begin position="90"/>
        <end position="187"/>
    </location>
</feature>
<feature type="domain" description="Methyltransferase type 11" evidence="2">
    <location>
        <begin position="284"/>
        <end position="327"/>
    </location>
</feature>
<feature type="transmembrane region" description="Helical" evidence="1">
    <location>
        <begin position="20"/>
        <end position="37"/>
    </location>
</feature>
<evidence type="ECO:0000256" key="1">
    <source>
        <dbReference type="SAM" id="Phobius"/>
    </source>
</evidence>
<feature type="non-terminal residue" evidence="3">
    <location>
        <position position="411"/>
    </location>
</feature>
<keyword evidence="4" id="KW-1185">Reference proteome</keyword>
<dbReference type="Gene3D" id="3.40.50.150">
    <property type="entry name" value="Vaccinia Virus protein VP39"/>
    <property type="match status" value="2"/>
</dbReference>
<dbReference type="GO" id="GO:0008757">
    <property type="term" value="F:S-adenosylmethionine-dependent methyltransferase activity"/>
    <property type="evidence" value="ECO:0007669"/>
    <property type="project" value="InterPro"/>
</dbReference>
<dbReference type="EMBL" id="CAJPEV010001950">
    <property type="protein sequence ID" value="CAG0895031.1"/>
    <property type="molecule type" value="Genomic_DNA"/>
</dbReference>
<protein>
    <recommendedName>
        <fullName evidence="2">Methyltransferase type 11 domain-containing protein</fullName>
    </recommendedName>
</protein>
<reference evidence="3" key="1">
    <citation type="submission" date="2020-11" db="EMBL/GenBank/DDBJ databases">
        <authorList>
            <person name="Tran Van P."/>
        </authorList>
    </citation>
    <scope>NUCLEOTIDE SEQUENCE</scope>
</reference>
<keyword evidence="1" id="KW-1133">Transmembrane helix</keyword>
<sequence>MSLRYQPSIESIDYWHLSVFVRYFLPTMLGVLFVMAAPRLRDWVFALVHQYVTGRADPEVKGLKSRLFHGLGALKSGDPELRKAGRIRILEVGAGTGVNFQFFPGDCRLVVVDPNPNFRRYFEKNRDEYAGMELEAFHTVKGEDMRPVGSGSVDAVVCTNVLCSVDETQRFLSEVLRVLVPGGKFYFWEHVRDRRNSWLRVVQDLLAWTFVWSWVGGGCVPNRNLVPELKKAGFSQLECRMFLLPIQEPVFSFRGFVLRVVRPHVRGVATNGEFEEVHTVTDKDMRPVGSGSVDEVVCTNVLCSVDESQRFLSDVLRVLVPGRKFYFWEHVRDRRNGWLRVVQDLLAWTFVWSWVGGGCVPQRKLVPELKKAGLSQLECRMFLLPIQEPVFSLRGFVLRVVRPHVRGVAIK</sequence>
<dbReference type="InterPro" id="IPR029063">
    <property type="entry name" value="SAM-dependent_MTases_sf"/>
</dbReference>
<evidence type="ECO:0000313" key="3">
    <source>
        <dbReference type="EMBL" id="CAD7248682.1"/>
    </source>
</evidence>
<dbReference type="CDD" id="cd02440">
    <property type="entry name" value="AdoMet_MTases"/>
    <property type="match status" value="1"/>
</dbReference>
<dbReference type="InterPro" id="IPR013216">
    <property type="entry name" value="Methyltransf_11"/>
</dbReference>
<dbReference type="Pfam" id="PF08241">
    <property type="entry name" value="Methyltransf_11"/>
    <property type="match status" value="2"/>
</dbReference>
<proteinExistence type="predicted"/>